<feature type="transmembrane region" description="Helical" evidence="2">
    <location>
        <begin position="6"/>
        <end position="24"/>
    </location>
</feature>
<gene>
    <name evidence="3" type="ORF">E9232_001060</name>
</gene>
<keyword evidence="2" id="KW-1133">Transmembrane helix</keyword>
<name>A0ABU1JIX7_9PROT</name>
<reference evidence="3 4" key="1">
    <citation type="submission" date="2023-07" db="EMBL/GenBank/DDBJ databases">
        <title>Sorghum-associated microbial communities from plants grown in Nebraska, USA.</title>
        <authorList>
            <person name="Schachtman D."/>
        </authorList>
    </citation>
    <scope>NUCLEOTIDE SEQUENCE [LARGE SCALE GENOMIC DNA]</scope>
    <source>
        <strain evidence="3 4">584</strain>
    </source>
</reference>
<keyword evidence="2" id="KW-0812">Transmembrane</keyword>
<organism evidence="3 4">
    <name type="scientific">Inquilinus ginsengisoli</name>
    <dbReference type="NCBI Taxonomy" id="363840"/>
    <lineage>
        <taxon>Bacteria</taxon>
        <taxon>Pseudomonadati</taxon>
        <taxon>Pseudomonadota</taxon>
        <taxon>Alphaproteobacteria</taxon>
        <taxon>Rhodospirillales</taxon>
        <taxon>Rhodospirillaceae</taxon>
        <taxon>Inquilinus</taxon>
    </lineage>
</organism>
<proteinExistence type="predicted"/>
<evidence type="ECO:0000313" key="3">
    <source>
        <dbReference type="EMBL" id="MDR6288553.1"/>
    </source>
</evidence>
<keyword evidence="4" id="KW-1185">Reference proteome</keyword>
<keyword evidence="2" id="KW-0472">Membrane</keyword>
<evidence type="ECO:0000313" key="4">
    <source>
        <dbReference type="Proteomes" id="UP001262410"/>
    </source>
</evidence>
<evidence type="ECO:0000256" key="1">
    <source>
        <dbReference type="SAM" id="MobiDB-lite"/>
    </source>
</evidence>
<dbReference type="EMBL" id="JAVDPW010000002">
    <property type="protein sequence ID" value="MDR6288553.1"/>
    <property type="molecule type" value="Genomic_DNA"/>
</dbReference>
<evidence type="ECO:0000256" key="2">
    <source>
        <dbReference type="SAM" id="Phobius"/>
    </source>
</evidence>
<comment type="caution">
    <text evidence="3">The sequence shown here is derived from an EMBL/GenBank/DDBJ whole genome shotgun (WGS) entry which is preliminary data.</text>
</comment>
<dbReference type="RefSeq" id="WP_309792557.1">
    <property type="nucleotide sequence ID" value="NZ_JAVDPW010000002.1"/>
</dbReference>
<feature type="region of interest" description="Disordered" evidence="1">
    <location>
        <begin position="41"/>
        <end position="85"/>
    </location>
</feature>
<accession>A0ABU1JIX7</accession>
<sequence length="85" mass="8993">MGLSGIKLLIIAAVVGILFLPMLLRQARAIPALLDQARTAFGGEDDADPSGQQSRPAPAPQPVPPSSVAERLGRGIGRTLQRLRR</sequence>
<dbReference type="Proteomes" id="UP001262410">
    <property type="component" value="Unassembled WGS sequence"/>
</dbReference>
<protein>
    <submittedName>
        <fullName evidence="3">Sec-independent protein translocase protein TatA</fullName>
    </submittedName>
</protein>